<dbReference type="RefSeq" id="WP_422918199.1">
    <property type="nucleotide sequence ID" value="NZ_JAMZEJ010000001.1"/>
</dbReference>
<organism evidence="1 2">
    <name type="scientific">Rhizosaccharibacter radicis</name>
    <dbReference type="NCBI Taxonomy" id="2782605"/>
    <lineage>
        <taxon>Bacteria</taxon>
        <taxon>Pseudomonadati</taxon>
        <taxon>Pseudomonadota</taxon>
        <taxon>Alphaproteobacteria</taxon>
        <taxon>Acetobacterales</taxon>
        <taxon>Acetobacteraceae</taxon>
        <taxon>Rhizosaccharibacter</taxon>
    </lineage>
</organism>
<dbReference type="InterPro" id="IPR013078">
    <property type="entry name" value="His_Pase_superF_clade-1"/>
</dbReference>
<dbReference type="CDD" id="cd07067">
    <property type="entry name" value="HP_PGM_like"/>
    <property type="match status" value="1"/>
</dbReference>
<sequence>MSQSTFLDMPVLPPGVTRFWLIRHALVEQNARLTLYGSLDVPLCPDTLVAQAPMYEALARRLPRDARWIVTPLSRTHRTAQAIQEAGYGAADWTVEPGFIEQSMGELHGLEYDTLHRHLRLPPEPFWPINAAEAPAGGESMEQVCGRVAETLDRLADAHDGHDIVAITHGGTIRAACAHALGISAAASLRLSVQNLSVTILERHPAGWRVVTINELPGI</sequence>
<dbReference type="PANTHER" id="PTHR48100:SF1">
    <property type="entry name" value="HISTIDINE PHOSPHATASE FAMILY PROTEIN-RELATED"/>
    <property type="match status" value="1"/>
</dbReference>
<dbReference type="InterPro" id="IPR029033">
    <property type="entry name" value="His_PPase_superfam"/>
</dbReference>
<name>A0ABT1VSZ4_9PROT</name>
<evidence type="ECO:0000313" key="2">
    <source>
        <dbReference type="Proteomes" id="UP001524547"/>
    </source>
</evidence>
<proteinExistence type="predicted"/>
<reference evidence="1 2" key="1">
    <citation type="submission" date="2022-06" db="EMBL/GenBank/DDBJ databases">
        <title>Rhizosaccharibacter gen. nov. sp. nov. KSS12, endophytic bacteria isolated from sugarcane.</title>
        <authorList>
            <person name="Pitiwittayakul N."/>
        </authorList>
    </citation>
    <scope>NUCLEOTIDE SEQUENCE [LARGE SCALE GENOMIC DNA]</scope>
    <source>
        <strain evidence="1 2">KSS12</strain>
    </source>
</reference>
<gene>
    <name evidence="1" type="ORF">NFI88_01230</name>
</gene>
<dbReference type="Gene3D" id="3.40.50.1240">
    <property type="entry name" value="Phosphoglycerate mutase-like"/>
    <property type="match status" value="1"/>
</dbReference>
<keyword evidence="2" id="KW-1185">Reference proteome</keyword>
<dbReference type="SMART" id="SM00855">
    <property type="entry name" value="PGAM"/>
    <property type="match status" value="1"/>
</dbReference>
<dbReference type="Proteomes" id="UP001524547">
    <property type="component" value="Unassembled WGS sequence"/>
</dbReference>
<dbReference type="EMBL" id="JAMZEJ010000001">
    <property type="protein sequence ID" value="MCQ8239462.1"/>
    <property type="molecule type" value="Genomic_DNA"/>
</dbReference>
<comment type="caution">
    <text evidence="1">The sequence shown here is derived from an EMBL/GenBank/DDBJ whole genome shotgun (WGS) entry which is preliminary data.</text>
</comment>
<dbReference type="InterPro" id="IPR050275">
    <property type="entry name" value="PGM_Phosphatase"/>
</dbReference>
<protein>
    <submittedName>
        <fullName evidence="1">Histidine phosphatase family protein</fullName>
    </submittedName>
</protein>
<dbReference type="PANTHER" id="PTHR48100">
    <property type="entry name" value="BROAD-SPECIFICITY PHOSPHATASE YOR283W-RELATED"/>
    <property type="match status" value="1"/>
</dbReference>
<dbReference type="Pfam" id="PF00300">
    <property type="entry name" value="His_Phos_1"/>
    <property type="match status" value="1"/>
</dbReference>
<accession>A0ABT1VSZ4</accession>
<evidence type="ECO:0000313" key="1">
    <source>
        <dbReference type="EMBL" id="MCQ8239462.1"/>
    </source>
</evidence>
<dbReference type="SUPFAM" id="SSF53254">
    <property type="entry name" value="Phosphoglycerate mutase-like"/>
    <property type="match status" value="1"/>
</dbReference>